<dbReference type="InterPro" id="IPR051783">
    <property type="entry name" value="NAD(P)-dependent_oxidoreduct"/>
</dbReference>
<sequence length="349" mass="37916">MTNVLITGGSGYLGGSLLAYLKQNPTVLPPGTTLYGLVRNEEQAQKTRSHYGIDPLILDLASQQAITNTFLEKNITVVAFLIDARRSEVQVRIIKALAKVQAKMGRQAHFIQTAGAKGFSSHAGFPLEPPVEDVDGGLYEIHKEGRGKESAARSMCEADVAIVEAAEEFGVRAYIVAPCIVYGEGEGFGNRISIQTVAIVKAAKATRRVYNVNQGRAVWPVCHVRDQSALYARLLHNILSGVEVNYNKKGFFLASPGAVAWRDLYAAMAKALLRKGLIDDDEVHDADEKAVAEMARGLGCEPKMVAFSLGGVCTWVPRHGKSIGWKPEHAPEHILEAADDEVELILKNI</sequence>
<name>A0A6A6C8M1_ZASCE</name>
<dbReference type="GeneID" id="54561230"/>
<dbReference type="Gene3D" id="3.40.50.720">
    <property type="entry name" value="NAD(P)-binding Rossmann-like Domain"/>
    <property type="match status" value="1"/>
</dbReference>
<evidence type="ECO:0000313" key="3">
    <source>
        <dbReference type="Proteomes" id="UP000799537"/>
    </source>
</evidence>
<dbReference type="GO" id="GO:0005737">
    <property type="term" value="C:cytoplasm"/>
    <property type="evidence" value="ECO:0007669"/>
    <property type="project" value="TreeGrafter"/>
</dbReference>
<evidence type="ECO:0000313" key="2">
    <source>
        <dbReference type="EMBL" id="KAF2163494.1"/>
    </source>
</evidence>
<accession>A0A6A6C8M1</accession>
<dbReference type="RefSeq" id="XP_033664383.1">
    <property type="nucleotide sequence ID" value="XM_033807958.1"/>
</dbReference>
<dbReference type="PANTHER" id="PTHR48079">
    <property type="entry name" value="PROTEIN YEEZ"/>
    <property type="match status" value="1"/>
</dbReference>
<evidence type="ECO:0000259" key="1">
    <source>
        <dbReference type="Pfam" id="PF01370"/>
    </source>
</evidence>
<organism evidence="2 3">
    <name type="scientific">Zasmidium cellare ATCC 36951</name>
    <dbReference type="NCBI Taxonomy" id="1080233"/>
    <lineage>
        <taxon>Eukaryota</taxon>
        <taxon>Fungi</taxon>
        <taxon>Dikarya</taxon>
        <taxon>Ascomycota</taxon>
        <taxon>Pezizomycotina</taxon>
        <taxon>Dothideomycetes</taxon>
        <taxon>Dothideomycetidae</taxon>
        <taxon>Mycosphaerellales</taxon>
        <taxon>Mycosphaerellaceae</taxon>
        <taxon>Zasmidium</taxon>
    </lineage>
</organism>
<dbReference type="InterPro" id="IPR001509">
    <property type="entry name" value="Epimerase_deHydtase"/>
</dbReference>
<dbReference type="GO" id="GO:0004029">
    <property type="term" value="F:aldehyde dehydrogenase (NAD+) activity"/>
    <property type="evidence" value="ECO:0007669"/>
    <property type="project" value="TreeGrafter"/>
</dbReference>
<keyword evidence="3" id="KW-1185">Reference proteome</keyword>
<feature type="domain" description="NAD-dependent epimerase/dehydratase" evidence="1">
    <location>
        <begin position="4"/>
        <end position="241"/>
    </location>
</feature>
<proteinExistence type="predicted"/>
<reference evidence="2" key="1">
    <citation type="journal article" date="2020" name="Stud. Mycol.">
        <title>101 Dothideomycetes genomes: a test case for predicting lifestyles and emergence of pathogens.</title>
        <authorList>
            <person name="Haridas S."/>
            <person name="Albert R."/>
            <person name="Binder M."/>
            <person name="Bloem J."/>
            <person name="Labutti K."/>
            <person name="Salamov A."/>
            <person name="Andreopoulos B."/>
            <person name="Baker S."/>
            <person name="Barry K."/>
            <person name="Bills G."/>
            <person name="Bluhm B."/>
            <person name="Cannon C."/>
            <person name="Castanera R."/>
            <person name="Culley D."/>
            <person name="Daum C."/>
            <person name="Ezra D."/>
            <person name="Gonzalez J."/>
            <person name="Henrissat B."/>
            <person name="Kuo A."/>
            <person name="Liang C."/>
            <person name="Lipzen A."/>
            <person name="Lutzoni F."/>
            <person name="Magnuson J."/>
            <person name="Mondo S."/>
            <person name="Nolan M."/>
            <person name="Ohm R."/>
            <person name="Pangilinan J."/>
            <person name="Park H.-J."/>
            <person name="Ramirez L."/>
            <person name="Alfaro M."/>
            <person name="Sun H."/>
            <person name="Tritt A."/>
            <person name="Yoshinaga Y."/>
            <person name="Zwiers L.-H."/>
            <person name="Turgeon B."/>
            <person name="Goodwin S."/>
            <person name="Spatafora J."/>
            <person name="Crous P."/>
            <person name="Grigoriev I."/>
        </authorList>
    </citation>
    <scope>NUCLEOTIDE SEQUENCE</scope>
    <source>
        <strain evidence="2">ATCC 36951</strain>
    </source>
</reference>
<dbReference type="PANTHER" id="PTHR48079:SF6">
    <property type="entry name" value="NAD(P)-BINDING DOMAIN-CONTAINING PROTEIN-RELATED"/>
    <property type="match status" value="1"/>
</dbReference>
<dbReference type="SUPFAM" id="SSF51735">
    <property type="entry name" value="NAD(P)-binding Rossmann-fold domains"/>
    <property type="match status" value="1"/>
</dbReference>
<dbReference type="Pfam" id="PF01370">
    <property type="entry name" value="Epimerase"/>
    <property type="match status" value="1"/>
</dbReference>
<dbReference type="InterPro" id="IPR036291">
    <property type="entry name" value="NAD(P)-bd_dom_sf"/>
</dbReference>
<dbReference type="AlphaFoldDB" id="A0A6A6C8M1"/>
<protein>
    <recommendedName>
        <fullName evidence="1">NAD-dependent epimerase/dehydratase domain-containing protein</fullName>
    </recommendedName>
</protein>
<dbReference type="EMBL" id="ML993608">
    <property type="protein sequence ID" value="KAF2163494.1"/>
    <property type="molecule type" value="Genomic_DNA"/>
</dbReference>
<dbReference type="Proteomes" id="UP000799537">
    <property type="component" value="Unassembled WGS sequence"/>
</dbReference>
<gene>
    <name evidence="2" type="ORF">M409DRAFT_26105</name>
</gene>
<dbReference type="OrthoDB" id="10262413at2759"/>